<comment type="caution">
    <text evidence="2">The sequence shown here is derived from an EMBL/GenBank/DDBJ whole genome shotgun (WGS) entry which is preliminary data.</text>
</comment>
<feature type="compositionally biased region" description="Low complexity" evidence="1">
    <location>
        <begin position="449"/>
        <end position="472"/>
    </location>
</feature>
<name>A0A250WUG6_9CHLO</name>
<evidence type="ECO:0000313" key="2">
    <source>
        <dbReference type="EMBL" id="GAX74445.1"/>
    </source>
</evidence>
<dbReference type="Proteomes" id="UP000232323">
    <property type="component" value="Unassembled WGS sequence"/>
</dbReference>
<dbReference type="EMBL" id="BEGY01000007">
    <property type="protein sequence ID" value="GAX74445.1"/>
    <property type="molecule type" value="Genomic_DNA"/>
</dbReference>
<keyword evidence="3" id="KW-1185">Reference proteome</keyword>
<feature type="region of interest" description="Disordered" evidence="1">
    <location>
        <begin position="386"/>
        <end position="405"/>
    </location>
</feature>
<feature type="compositionally biased region" description="Polar residues" evidence="1">
    <location>
        <begin position="435"/>
        <end position="448"/>
    </location>
</feature>
<protein>
    <submittedName>
        <fullName evidence="2">Uncharacterized protein</fullName>
    </submittedName>
</protein>
<feature type="region of interest" description="Disordered" evidence="1">
    <location>
        <begin position="435"/>
        <end position="472"/>
    </location>
</feature>
<proteinExistence type="predicted"/>
<sequence>MNKGENDRAFRERDIASARNHDVQKSQKLACLSYLSSCNTGTAFITTPTDDTDSDVEEFILGVDQNVEATGALGDSNSIPWNSGSPVHSRTAAVHQPFKMLKLSEKLGGKTRQFCRSAPTLQGLIASSVACTAGRSSAANIGSRAAAATTFQRLHTAQSAPSPHPHHHNFRGVSPHPLIVSPAHHGLESLKPSDSPNSPCSSSKETTTTYTTTTSNCFYLHSLRRELLSQHVPHQSQPAEIIYPDRQDGQLPTATRADTDLLRESAADNGRLRSTRVHQPAQVSTLKLDLYLSAPAASLLQLMPQQYDSDSAHRGQRIKGLPSKSPGRHRCPVTLVKEPSSPPSVPQLTSALLPAVLLDTAEEKGATFDPRHAAAVGGGTSSCPTKGMPLLAQSHDSSPSSCLAHGKIPAANEAEGLPQGLDAGMEYSHFRQRQPFVSSTASESKQITPSPSFSDSLPSLQGTGKSSSSSSSIVTMGAAVKVQLRMEDSPLPASSLQDDCEPSSMVLPISHAVQDRHVTCSAAERATSAPSSTPADTAELQQQQQQQLPLASLVSQNCMYWDVQRPHTSTSSSTTMMRNRKGLSHFGQNGDDKQKDTTKTMKAATMIGNPPIEYIPLQSSSECVKGMSTEEIRSRCATWLQEHPSSSSPCAVISQGHRAGTTASSSRHLSCIERTGSGGAETKKVIHPLIEGGRGWQLQTASKRLRSRSLVVEHTLGSTDKATTDVEIGDSRDWGWTANQRSAALCQSSATCPHLPGSACSCRSSVMSSSANPLLMQSSKDGPLTAAAVVPGTVSEVSAGPAVLTHHGSSLHVSCDTTGFQSPTAISPSSLPPMMKQSGNDPRCCKNWGVTDVDKVDDNVAMSESAATDGRTGRRCRPGSETALSHQEREVTAAAAAGMAAVCSMPRGAWRRQQQGKMTVKKRTPDSSKCTIMSSTTGVNAGTALEYCIQDFAALEQQSRQYMSAAGVLSRRTAAADIGL</sequence>
<accession>A0A250WUG6</accession>
<reference evidence="2 3" key="1">
    <citation type="submission" date="2017-08" db="EMBL/GenBank/DDBJ databases">
        <title>Acidophilic green algal genome provides insights into adaptation to an acidic environment.</title>
        <authorList>
            <person name="Hirooka S."/>
            <person name="Hirose Y."/>
            <person name="Kanesaki Y."/>
            <person name="Higuchi S."/>
            <person name="Fujiwara T."/>
            <person name="Onuma R."/>
            <person name="Era A."/>
            <person name="Ohbayashi R."/>
            <person name="Uzuka A."/>
            <person name="Nozaki H."/>
            <person name="Yoshikawa H."/>
            <person name="Miyagishima S.Y."/>
        </authorList>
    </citation>
    <scope>NUCLEOTIDE SEQUENCE [LARGE SCALE GENOMIC DNA]</scope>
    <source>
        <strain evidence="2 3">NIES-2499</strain>
    </source>
</reference>
<organism evidence="2 3">
    <name type="scientific">Chlamydomonas eustigma</name>
    <dbReference type="NCBI Taxonomy" id="1157962"/>
    <lineage>
        <taxon>Eukaryota</taxon>
        <taxon>Viridiplantae</taxon>
        <taxon>Chlorophyta</taxon>
        <taxon>core chlorophytes</taxon>
        <taxon>Chlorophyceae</taxon>
        <taxon>CS clade</taxon>
        <taxon>Chlamydomonadales</taxon>
        <taxon>Chlamydomonadaceae</taxon>
        <taxon>Chlamydomonas</taxon>
    </lineage>
</organism>
<feature type="region of interest" description="Disordered" evidence="1">
    <location>
        <begin position="152"/>
        <end position="208"/>
    </location>
</feature>
<evidence type="ECO:0000256" key="1">
    <source>
        <dbReference type="SAM" id="MobiDB-lite"/>
    </source>
</evidence>
<evidence type="ECO:0000313" key="3">
    <source>
        <dbReference type="Proteomes" id="UP000232323"/>
    </source>
</evidence>
<feature type="region of interest" description="Disordered" evidence="1">
    <location>
        <begin position="311"/>
        <end position="330"/>
    </location>
</feature>
<gene>
    <name evidence="2" type="ORF">CEUSTIGMA_g1894.t1</name>
</gene>
<feature type="compositionally biased region" description="Low complexity" evidence="1">
    <location>
        <begin position="192"/>
        <end position="208"/>
    </location>
</feature>
<dbReference type="AlphaFoldDB" id="A0A250WUG6"/>